<evidence type="ECO:0000256" key="1">
    <source>
        <dbReference type="SAM" id="Coils"/>
    </source>
</evidence>
<evidence type="ECO:0008006" key="5">
    <source>
        <dbReference type="Google" id="ProtNLM"/>
    </source>
</evidence>
<dbReference type="EMBL" id="CP129971">
    <property type="protein sequence ID" value="WMN12807.1"/>
    <property type="molecule type" value="Genomic_DNA"/>
</dbReference>
<name>A0AA51NCR2_9BACT</name>
<evidence type="ECO:0000313" key="4">
    <source>
        <dbReference type="Proteomes" id="UP001230496"/>
    </source>
</evidence>
<sequence length="418" mass="49270">MPKGKVLFTVKYDLGSEIQTEKFKEALLQHYPSTEALNNDLTIFNFSYLSSKKPSFKLYSTQINGWTKELEIDQLGIITFFLTSPEISTDDKFQLEESLLKTYDYFVTQKNKDYKPYLNDHNNLSGSLEYLKKEVHEENPIELVNFSKDVSLIRDIFKNEISHDILYVFHDFRTIFCVDDIKKNEEIIPSFLNLERSNKRAIDLNQYNLIDFKGYYIFANTWSYVIDESVLNNEKIFFSLFSIAHSNWFLSQCWVYRLKEIINQDNLYQKYTNQDIHNLKSKILSDLFTMKNADLVVKSSAFNSLLERLLANFKINSQYELIDLQVQNLENYIDRLNENFERSSQKQNQRNANILEFLFAINAIAGIAAFAPTIFTTDISDNFEINLPRMISISLLVVSTLIYLIFIARRLRRRKDEY</sequence>
<feature type="transmembrane region" description="Helical" evidence="2">
    <location>
        <begin position="354"/>
        <end position="375"/>
    </location>
</feature>
<protein>
    <recommendedName>
        <fullName evidence="5">CorA-like Mg2+ transporter protein</fullName>
    </recommendedName>
</protein>
<evidence type="ECO:0000313" key="3">
    <source>
        <dbReference type="EMBL" id="WMN12807.1"/>
    </source>
</evidence>
<dbReference type="AlphaFoldDB" id="A0AA51NCR2"/>
<accession>A0AA51NCR2</accession>
<dbReference type="RefSeq" id="WP_308351115.1">
    <property type="nucleotide sequence ID" value="NZ_CP129971.1"/>
</dbReference>
<proteinExistence type="predicted"/>
<feature type="coiled-coil region" evidence="1">
    <location>
        <begin position="319"/>
        <end position="346"/>
    </location>
</feature>
<reference evidence="3 4" key="1">
    <citation type="submission" date="2023-08" db="EMBL/GenBank/DDBJ databases">
        <title>Comparative genomics and taxonomic characterization of three novel marine species of genus Marivirga.</title>
        <authorList>
            <person name="Muhammad N."/>
            <person name="Kim S.-G."/>
        </authorList>
    </citation>
    <scope>NUCLEOTIDE SEQUENCE [LARGE SCALE GENOMIC DNA]</scope>
    <source>
        <strain evidence="3 4">BDSF4-3</strain>
    </source>
</reference>
<dbReference type="KEGG" id="msaa:QYS49_34690"/>
<dbReference type="Proteomes" id="UP001230496">
    <property type="component" value="Chromosome"/>
</dbReference>
<gene>
    <name evidence="3" type="ORF">QYS49_34690</name>
</gene>
<organism evidence="3 4">
    <name type="scientific">Marivirga salinarum</name>
    <dbReference type="NCBI Taxonomy" id="3059078"/>
    <lineage>
        <taxon>Bacteria</taxon>
        <taxon>Pseudomonadati</taxon>
        <taxon>Bacteroidota</taxon>
        <taxon>Cytophagia</taxon>
        <taxon>Cytophagales</taxon>
        <taxon>Marivirgaceae</taxon>
        <taxon>Marivirga</taxon>
    </lineage>
</organism>
<feature type="transmembrane region" description="Helical" evidence="2">
    <location>
        <begin position="387"/>
        <end position="408"/>
    </location>
</feature>
<keyword evidence="2" id="KW-1133">Transmembrane helix</keyword>
<evidence type="ECO:0000256" key="2">
    <source>
        <dbReference type="SAM" id="Phobius"/>
    </source>
</evidence>
<keyword evidence="4" id="KW-1185">Reference proteome</keyword>
<keyword evidence="2" id="KW-0472">Membrane</keyword>
<keyword evidence="2" id="KW-0812">Transmembrane</keyword>
<keyword evidence="1" id="KW-0175">Coiled coil</keyword>